<accession>A0A5D2KTG9</accession>
<dbReference type="GO" id="GO:0045893">
    <property type="term" value="P:positive regulation of DNA-templated transcription"/>
    <property type="evidence" value="ECO:0007669"/>
    <property type="project" value="InterPro"/>
</dbReference>
<protein>
    <recommendedName>
        <fullName evidence="5">BZIP domain-containing protein</fullName>
    </recommendedName>
</protein>
<dbReference type="EMBL" id="CM017627">
    <property type="protein sequence ID" value="TYH70006.1"/>
    <property type="molecule type" value="Genomic_DNA"/>
</dbReference>
<sequence>MGDNTLDWASLLAGLPDSDELMSLLVNDVKVEKPEDEQPQEGSKFLVQPTTVIPQQQDIHNVATDVETGSSSCRLNDQNKIIRNGGCLINPLGFPYRSRMQVLAADAPSGSGELLVMNDLPVYKRGRNNIQEAIEEAEQKKRKNKIKNRISAEKSRAKSKEHTRFLEEKVEQLRNENAHLKKLLSLEAASTERLPEVLAADAPSGSGELLVMNDLPVYKRGRNNIQEAIEQAEQKKRKNKIKKQKFSCKISSQVSGTYKISGRKSGAIEK</sequence>
<evidence type="ECO:0000256" key="2">
    <source>
        <dbReference type="ARBA" id="ARBA00023125"/>
    </source>
</evidence>
<evidence type="ECO:0000313" key="6">
    <source>
        <dbReference type="EMBL" id="TYH70006.1"/>
    </source>
</evidence>
<evidence type="ECO:0000256" key="3">
    <source>
        <dbReference type="ARBA" id="ARBA00023242"/>
    </source>
</evidence>
<dbReference type="SUPFAM" id="SSF57959">
    <property type="entry name" value="Leucine zipper domain"/>
    <property type="match status" value="1"/>
</dbReference>
<dbReference type="SMART" id="SM00338">
    <property type="entry name" value="BRLZ"/>
    <property type="match status" value="1"/>
</dbReference>
<keyword evidence="7" id="KW-1185">Reference proteome</keyword>
<dbReference type="PANTHER" id="PTHR22952">
    <property type="entry name" value="CAMP-RESPONSE ELEMENT BINDING PROTEIN-RELATED"/>
    <property type="match status" value="1"/>
</dbReference>
<gene>
    <name evidence="6" type="ORF">ES332_D05G089800v1</name>
</gene>
<evidence type="ECO:0000256" key="1">
    <source>
        <dbReference type="ARBA" id="ARBA00004123"/>
    </source>
</evidence>
<dbReference type="PANTHER" id="PTHR22952:SF175">
    <property type="entry name" value="PROTEIN ABSCISIC ACID-INSENSITIVE 5"/>
    <property type="match status" value="1"/>
</dbReference>
<evidence type="ECO:0000313" key="7">
    <source>
        <dbReference type="Proteomes" id="UP000322667"/>
    </source>
</evidence>
<keyword evidence="2" id="KW-0238">DNA-binding</keyword>
<dbReference type="Proteomes" id="UP000322667">
    <property type="component" value="Chromosome D05"/>
</dbReference>
<feature type="coiled-coil region" evidence="4">
    <location>
        <begin position="218"/>
        <end position="245"/>
    </location>
</feature>
<comment type="subcellular location">
    <subcellularLocation>
        <location evidence="1">Nucleus</location>
    </subcellularLocation>
</comment>
<dbReference type="Gene3D" id="1.20.5.170">
    <property type="match status" value="1"/>
</dbReference>
<dbReference type="InterPro" id="IPR004827">
    <property type="entry name" value="bZIP"/>
</dbReference>
<dbReference type="GO" id="GO:0005634">
    <property type="term" value="C:nucleus"/>
    <property type="evidence" value="ECO:0007669"/>
    <property type="project" value="UniProtKB-SubCell"/>
</dbReference>
<evidence type="ECO:0000256" key="4">
    <source>
        <dbReference type="SAM" id="Coils"/>
    </source>
</evidence>
<reference evidence="6 7" key="1">
    <citation type="submission" date="2019-07" db="EMBL/GenBank/DDBJ databases">
        <title>WGS assembly of Gossypium tomentosum.</title>
        <authorList>
            <person name="Chen Z.J."/>
            <person name="Sreedasyam A."/>
            <person name="Ando A."/>
            <person name="Song Q."/>
            <person name="De L."/>
            <person name="Hulse-Kemp A."/>
            <person name="Ding M."/>
            <person name="Ye W."/>
            <person name="Kirkbride R."/>
            <person name="Jenkins J."/>
            <person name="Plott C."/>
            <person name="Lovell J."/>
            <person name="Lin Y.-M."/>
            <person name="Vaughn R."/>
            <person name="Liu B."/>
            <person name="Li W."/>
            <person name="Simpson S."/>
            <person name="Scheffler B."/>
            <person name="Saski C."/>
            <person name="Grover C."/>
            <person name="Hu G."/>
            <person name="Conover J."/>
            <person name="Carlson J."/>
            <person name="Shu S."/>
            <person name="Boston L."/>
            <person name="Williams M."/>
            <person name="Peterson D."/>
            <person name="Mcgee K."/>
            <person name="Jones D."/>
            <person name="Wendel J."/>
            <person name="Stelly D."/>
            <person name="Grimwood J."/>
            <person name="Schmutz J."/>
        </authorList>
    </citation>
    <scope>NUCLEOTIDE SEQUENCE [LARGE SCALE GENOMIC DNA]</scope>
    <source>
        <strain evidence="6">7179.01</strain>
    </source>
</reference>
<feature type="coiled-coil region" evidence="4">
    <location>
        <begin position="123"/>
        <end position="183"/>
    </location>
</feature>
<dbReference type="InterPro" id="IPR046347">
    <property type="entry name" value="bZIP_sf"/>
</dbReference>
<dbReference type="Pfam" id="PF00170">
    <property type="entry name" value="bZIP_1"/>
    <property type="match status" value="1"/>
</dbReference>
<feature type="domain" description="BZIP" evidence="5">
    <location>
        <begin position="138"/>
        <end position="182"/>
    </location>
</feature>
<dbReference type="PROSITE" id="PS00036">
    <property type="entry name" value="BZIP_BASIC"/>
    <property type="match status" value="1"/>
</dbReference>
<dbReference type="GO" id="GO:0003677">
    <property type="term" value="F:DNA binding"/>
    <property type="evidence" value="ECO:0007669"/>
    <property type="project" value="UniProtKB-KW"/>
</dbReference>
<organism evidence="6 7">
    <name type="scientific">Gossypium tomentosum</name>
    <name type="common">Hawaiian cotton</name>
    <name type="synonym">Gossypium sandvicense</name>
    <dbReference type="NCBI Taxonomy" id="34277"/>
    <lineage>
        <taxon>Eukaryota</taxon>
        <taxon>Viridiplantae</taxon>
        <taxon>Streptophyta</taxon>
        <taxon>Embryophyta</taxon>
        <taxon>Tracheophyta</taxon>
        <taxon>Spermatophyta</taxon>
        <taxon>Magnoliopsida</taxon>
        <taxon>eudicotyledons</taxon>
        <taxon>Gunneridae</taxon>
        <taxon>Pentapetalae</taxon>
        <taxon>rosids</taxon>
        <taxon>malvids</taxon>
        <taxon>Malvales</taxon>
        <taxon>Malvaceae</taxon>
        <taxon>Malvoideae</taxon>
        <taxon>Gossypium</taxon>
    </lineage>
</organism>
<evidence type="ECO:0000259" key="5">
    <source>
        <dbReference type="PROSITE" id="PS50217"/>
    </source>
</evidence>
<name>A0A5D2KTG9_GOSTO</name>
<dbReference type="AlphaFoldDB" id="A0A5D2KTG9"/>
<dbReference type="PROSITE" id="PS50217">
    <property type="entry name" value="BZIP"/>
    <property type="match status" value="1"/>
</dbReference>
<dbReference type="GO" id="GO:0003700">
    <property type="term" value="F:DNA-binding transcription factor activity"/>
    <property type="evidence" value="ECO:0007669"/>
    <property type="project" value="InterPro"/>
</dbReference>
<dbReference type="InterPro" id="IPR043452">
    <property type="entry name" value="BZIP46-like"/>
</dbReference>
<proteinExistence type="predicted"/>
<keyword evidence="3" id="KW-0539">Nucleus</keyword>
<keyword evidence="4" id="KW-0175">Coiled coil</keyword>